<dbReference type="EMBL" id="PYHP01000030">
    <property type="protein sequence ID" value="PUA39055.1"/>
    <property type="molecule type" value="Genomic_DNA"/>
</dbReference>
<dbReference type="InterPro" id="IPR058600">
    <property type="entry name" value="YhjD-like"/>
</dbReference>
<accession>A0A2T6G4H6</accession>
<dbReference type="RefSeq" id="WP_108531500.1">
    <property type="nucleotide sequence ID" value="NZ_PYHP01000030.1"/>
</dbReference>
<organism evidence="1 2">
    <name type="scientific">Paenibacillus elgii</name>
    <dbReference type="NCBI Taxonomy" id="189691"/>
    <lineage>
        <taxon>Bacteria</taxon>
        <taxon>Bacillati</taxon>
        <taxon>Bacillota</taxon>
        <taxon>Bacilli</taxon>
        <taxon>Bacillales</taxon>
        <taxon>Paenibacillaceae</taxon>
        <taxon>Paenibacillus</taxon>
    </lineage>
</organism>
<sequence>MNQTATNEVLLRNSVLLPNALSMIENEARTLSASKDPIRRLYISAAKVIHVRLTKELADVRKELRQRGIRAEKIDIGREEAKAFIAEKIGWHMQGIVNELQHNAKNR</sequence>
<dbReference type="Proteomes" id="UP000244184">
    <property type="component" value="Unassembled WGS sequence"/>
</dbReference>
<reference evidence="1 2" key="1">
    <citation type="submission" date="2018-03" db="EMBL/GenBank/DDBJ databases">
        <title>Genome sequence of Paenibacillus elgii strain AC13 an antimicrobial compound producing bacteria.</title>
        <authorList>
            <person name="Kurokawa A.S."/>
            <person name="Araujo J.F."/>
            <person name="Costa R.A."/>
            <person name="Ortega D.B."/>
            <person name="Pires A.S."/>
            <person name="Pappas G.J.Jr."/>
            <person name="Franco O.L."/>
            <person name="Barreto C."/>
            <person name="Magalhaes B.S."/>
            <person name="Kruger R.H."/>
        </authorList>
    </citation>
    <scope>NUCLEOTIDE SEQUENCE [LARGE SCALE GENOMIC DNA]</scope>
    <source>
        <strain evidence="1 2">AC13</strain>
    </source>
</reference>
<protein>
    <submittedName>
        <fullName evidence="1">Uncharacterized protein</fullName>
    </submittedName>
</protein>
<dbReference type="Pfam" id="PF26325">
    <property type="entry name" value="YhjD"/>
    <property type="match status" value="1"/>
</dbReference>
<dbReference type="AlphaFoldDB" id="A0A2T6G4H6"/>
<name>A0A2T6G4H6_9BACL</name>
<comment type="caution">
    <text evidence="1">The sequence shown here is derived from an EMBL/GenBank/DDBJ whole genome shotgun (WGS) entry which is preliminary data.</text>
</comment>
<evidence type="ECO:0000313" key="1">
    <source>
        <dbReference type="EMBL" id="PUA39055.1"/>
    </source>
</evidence>
<gene>
    <name evidence="1" type="ORF">C8Z91_11315</name>
</gene>
<evidence type="ECO:0000313" key="2">
    <source>
        <dbReference type="Proteomes" id="UP000244184"/>
    </source>
</evidence>
<proteinExistence type="predicted"/>